<evidence type="ECO:0000256" key="6">
    <source>
        <dbReference type="ARBA" id="ARBA00023082"/>
    </source>
</evidence>
<dbReference type="InterPro" id="IPR038709">
    <property type="entry name" value="RpoN_core-bd_sf"/>
</dbReference>
<feature type="compositionally biased region" description="Acidic residues" evidence="9">
    <location>
        <begin position="40"/>
        <end position="102"/>
    </location>
</feature>
<dbReference type="PANTHER" id="PTHR32248:SF4">
    <property type="entry name" value="RNA POLYMERASE SIGMA-54 FACTOR"/>
    <property type="match status" value="1"/>
</dbReference>
<keyword evidence="6" id="KW-0731">Sigma factor</keyword>
<evidence type="ECO:0000313" key="13">
    <source>
        <dbReference type="Proteomes" id="UP000628448"/>
    </source>
</evidence>
<evidence type="ECO:0000256" key="5">
    <source>
        <dbReference type="ARBA" id="ARBA00023015"/>
    </source>
</evidence>
<evidence type="ECO:0000256" key="8">
    <source>
        <dbReference type="ARBA" id="ARBA00023163"/>
    </source>
</evidence>
<evidence type="ECO:0000259" key="11">
    <source>
        <dbReference type="Pfam" id="PF04963"/>
    </source>
</evidence>
<name>A0A931E5E3_9BACT</name>
<keyword evidence="2" id="KW-0240">DNA-directed RNA polymerase</keyword>
<feature type="region of interest" description="Disordered" evidence="9">
    <location>
        <begin position="36"/>
        <end position="117"/>
    </location>
</feature>
<dbReference type="GO" id="GO:0016987">
    <property type="term" value="F:sigma factor activity"/>
    <property type="evidence" value="ECO:0007669"/>
    <property type="project" value="UniProtKB-KW"/>
</dbReference>
<evidence type="ECO:0000256" key="1">
    <source>
        <dbReference type="ARBA" id="ARBA00008798"/>
    </source>
</evidence>
<proteinExistence type="inferred from homology"/>
<evidence type="ECO:0000256" key="2">
    <source>
        <dbReference type="ARBA" id="ARBA00022478"/>
    </source>
</evidence>
<dbReference type="GO" id="GO:0016779">
    <property type="term" value="F:nucleotidyltransferase activity"/>
    <property type="evidence" value="ECO:0007669"/>
    <property type="project" value="UniProtKB-KW"/>
</dbReference>
<reference evidence="12" key="1">
    <citation type="submission" date="2020-11" db="EMBL/GenBank/DDBJ databases">
        <title>Bacterial whole genome sequence for Panacibacter sp. DH6.</title>
        <authorList>
            <person name="Le V."/>
            <person name="Ko S."/>
            <person name="Ahn C.-Y."/>
            <person name="Oh H.-M."/>
        </authorList>
    </citation>
    <scope>NUCLEOTIDE SEQUENCE</scope>
    <source>
        <strain evidence="12">DH6</strain>
    </source>
</reference>
<evidence type="ECO:0000256" key="7">
    <source>
        <dbReference type="ARBA" id="ARBA00023125"/>
    </source>
</evidence>
<comment type="caution">
    <text evidence="12">The sequence shown here is derived from an EMBL/GenBank/DDBJ whole genome shotgun (WGS) entry which is preliminary data.</text>
</comment>
<dbReference type="PROSITE" id="PS00718">
    <property type="entry name" value="SIGMA54_2"/>
    <property type="match status" value="1"/>
</dbReference>
<dbReference type="Gene3D" id="1.10.10.60">
    <property type="entry name" value="Homeodomain-like"/>
    <property type="match status" value="1"/>
</dbReference>
<evidence type="ECO:0000259" key="10">
    <source>
        <dbReference type="Pfam" id="PF04552"/>
    </source>
</evidence>
<dbReference type="PANTHER" id="PTHR32248">
    <property type="entry name" value="RNA POLYMERASE SIGMA-54 FACTOR"/>
    <property type="match status" value="1"/>
</dbReference>
<keyword evidence="5" id="KW-0805">Transcription regulation</keyword>
<protein>
    <submittedName>
        <fullName evidence="12">RNA polymerase factor sigma-54</fullName>
    </submittedName>
</protein>
<dbReference type="InterPro" id="IPR007046">
    <property type="entry name" value="RNA_pol_sigma_54_core-bd"/>
</dbReference>
<dbReference type="GO" id="GO:0001216">
    <property type="term" value="F:DNA-binding transcription activator activity"/>
    <property type="evidence" value="ECO:0007669"/>
    <property type="project" value="InterPro"/>
</dbReference>
<sequence length="499" mass="57693">MALSQSLQQKLLQKLSPQQIQLMKLLQVPTAHLEERIKEELEENPALEQGEEEHDEDFDSELNLDNADNYDEADESSDMDGSESEYENIDISEYVSDGDDEIADYRTRDDNYPEMDDQKTLPYKIETSFHEALLDQLGMLSLDEKSFKIAEQVVGSIDDDGYLRREISSIADDLAFRQNVDATEEEINEIIRKIQQFDPPGICARDLRECLLLQLNRHLLEGKDVALAIQVLDKYFEEFTKKHYEKIQRGLNLTDEDLKNVINSIIRLNPKPGGNMGEINKAESYIVPDFFILNNNGKLELTLNSRNAPDLRISEGYRDMLKEYDRGSKKDKRQKEAVLFIKQKIDSARWFIDMIKQRQHTLLSTMSAIMNYQHDFFLTGDQTNLKPMILKDIAEITGLDISTVSRVANSKFVQTEFGTYRLKFFFSESLSTDSGEEVSTREVKKILSDLIEGEDKKKPLSDERLTELLQEKGYNIARRTVAKYREQLNIPVARLRKEL</sequence>
<keyword evidence="3" id="KW-0808">Transferase</keyword>
<evidence type="ECO:0000313" key="12">
    <source>
        <dbReference type="EMBL" id="MBG9375831.1"/>
    </source>
</evidence>
<comment type="similarity">
    <text evidence="1">Belongs to the sigma-54 factor family.</text>
</comment>
<gene>
    <name evidence="12" type="primary">rpoN</name>
    <name evidence="12" type="ORF">I5907_06265</name>
</gene>
<dbReference type="PROSITE" id="PS50044">
    <property type="entry name" value="SIGMA54_3"/>
    <property type="match status" value="1"/>
</dbReference>
<dbReference type="EMBL" id="JADWYR010000001">
    <property type="protein sequence ID" value="MBG9375831.1"/>
    <property type="molecule type" value="Genomic_DNA"/>
</dbReference>
<keyword evidence="8" id="KW-0804">Transcription</keyword>
<dbReference type="Gene3D" id="1.10.10.1330">
    <property type="entry name" value="RNA polymerase sigma-54 factor, core-binding domain"/>
    <property type="match status" value="1"/>
</dbReference>
<accession>A0A931E5E3</accession>
<feature type="domain" description="RNA polymerase sigma factor 54 core-binding" evidence="11">
    <location>
        <begin position="126"/>
        <end position="317"/>
    </location>
</feature>
<keyword evidence="7" id="KW-0238">DNA-binding</keyword>
<dbReference type="Pfam" id="PF04552">
    <property type="entry name" value="Sigma54_DBD"/>
    <property type="match status" value="1"/>
</dbReference>
<organism evidence="12 13">
    <name type="scientific">Panacibacter microcysteis</name>
    <dbReference type="NCBI Taxonomy" id="2793269"/>
    <lineage>
        <taxon>Bacteria</taxon>
        <taxon>Pseudomonadati</taxon>
        <taxon>Bacteroidota</taxon>
        <taxon>Chitinophagia</taxon>
        <taxon>Chitinophagales</taxon>
        <taxon>Chitinophagaceae</taxon>
        <taxon>Panacibacter</taxon>
    </lineage>
</organism>
<dbReference type="InterPro" id="IPR000394">
    <property type="entry name" value="RNA_pol_sigma_54"/>
</dbReference>
<keyword evidence="13" id="KW-1185">Reference proteome</keyword>
<dbReference type="PIRSF" id="PIRSF000774">
    <property type="entry name" value="RpoN"/>
    <property type="match status" value="1"/>
</dbReference>
<dbReference type="GO" id="GO:0006352">
    <property type="term" value="P:DNA-templated transcription initiation"/>
    <property type="evidence" value="ECO:0007669"/>
    <property type="project" value="InterPro"/>
</dbReference>
<dbReference type="Pfam" id="PF04963">
    <property type="entry name" value="Sigma54_CBD"/>
    <property type="match status" value="1"/>
</dbReference>
<feature type="domain" description="RNA polymerase sigma factor 54 DNA-binding" evidence="10">
    <location>
        <begin position="340"/>
        <end position="497"/>
    </location>
</feature>
<dbReference type="InterPro" id="IPR007634">
    <property type="entry name" value="RNA_pol_sigma_54_DNA-bd"/>
</dbReference>
<evidence type="ECO:0000256" key="4">
    <source>
        <dbReference type="ARBA" id="ARBA00022695"/>
    </source>
</evidence>
<feature type="compositionally biased region" description="Basic and acidic residues" evidence="9">
    <location>
        <begin position="103"/>
        <end position="117"/>
    </location>
</feature>
<dbReference type="GO" id="GO:0000428">
    <property type="term" value="C:DNA-directed RNA polymerase complex"/>
    <property type="evidence" value="ECO:0007669"/>
    <property type="project" value="UniProtKB-KW"/>
</dbReference>
<dbReference type="Proteomes" id="UP000628448">
    <property type="component" value="Unassembled WGS sequence"/>
</dbReference>
<dbReference type="AlphaFoldDB" id="A0A931E5E3"/>
<keyword evidence="4" id="KW-0548">Nucleotidyltransferase</keyword>
<dbReference type="Pfam" id="PF00309">
    <property type="entry name" value="Sigma54_AID"/>
    <property type="match status" value="1"/>
</dbReference>
<dbReference type="NCBIfam" id="TIGR02395">
    <property type="entry name" value="rpoN_sigma"/>
    <property type="match status" value="1"/>
</dbReference>
<dbReference type="GO" id="GO:0003677">
    <property type="term" value="F:DNA binding"/>
    <property type="evidence" value="ECO:0007669"/>
    <property type="project" value="UniProtKB-KW"/>
</dbReference>
<evidence type="ECO:0000256" key="9">
    <source>
        <dbReference type="SAM" id="MobiDB-lite"/>
    </source>
</evidence>
<evidence type="ECO:0000256" key="3">
    <source>
        <dbReference type="ARBA" id="ARBA00022679"/>
    </source>
</evidence>
<dbReference type="PRINTS" id="PR00045">
    <property type="entry name" value="SIGMA54FCT"/>
</dbReference>